<dbReference type="CDD" id="cd00063">
    <property type="entry name" value="FN3"/>
    <property type="match status" value="1"/>
</dbReference>
<dbReference type="SUPFAM" id="SSF49265">
    <property type="entry name" value="Fibronectin type III"/>
    <property type="match status" value="1"/>
</dbReference>
<keyword evidence="4" id="KW-1185">Reference proteome</keyword>
<reference evidence="3" key="2">
    <citation type="submission" date="2025-09" db="UniProtKB">
        <authorList>
            <consortium name="Ensembl"/>
        </authorList>
    </citation>
    <scope>IDENTIFICATION</scope>
</reference>
<evidence type="ECO:0000259" key="2">
    <source>
        <dbReference type="PROSITE" id="PS50853"/>
    </source>
</evidence>
<feature type="compositionally biased region" description="Low complexity" evidence="1">
    <location>
        <begin position="12"/>
        <end position="25"/>
    </location>
</feature>
<dbReference type="Ensembl" id="ENSDNVT00000006158.1">
    <property type="protein sequence ID" value="ENSDNVP00000005111.1"/>
    <property type="gene ID" value="ENSDNVG00000003671.1"/>
</dbReference>
<evidence type="ECO:0000313" key="3">
    <source>
        <dbReference type="Ensembl" id="ENSDNVP00000005111.1"/>
    </source>
</evidence>
<dbReference type="InterPro" id="IPR003961">
    <property type="entry name" value="FN3_dom"/>
</dbReference>
<feature type="compositionally biased region" description="Basic and acidic residues" evidence="1">
    <location>
        <begin position="109"/>
        <end position="123"/>
    </location>
</feature>
<dbReference type="SMART" id="SM00060">
    <property type="entry name" value="FN3"/>
    <property type="match status" value="1"/>
</dbReference>
<protein>
    <submittedName>
        <fullName evidence="3">LRRN4 C-terminal like</fullName>
    </submittedName>
</protein>
<name>A0A8C4J7X5_DRONO</name>
<accession>A0A8C4J7X5</accession>
<dbReference type="PROSITE" id="PS50853">
    <property type="entry name" value="FN3"/>
    <property type="match status" value="1"/>
</dbReference>
<dbReference type="Gene3D" id="2.60.40.10">
    <property type="entry name" value="Immunoglobulins"/>
    <property type="match status" value="1"/>
</dbReference>
<evidence type="ECO:0000256" key="1">
    <source>
        <dbReference type="SAM" id="MobiDB-lite"/>
    </source>
</evidence>
<reference evidence="3" key="1">
    <citation type="submission" date="2025-08" db="UniProtKB">
        <authorList>
            <consortium name="Ensembl"/>
        </authorList>
    </citation>
    <scope>IDENTIFICATION</scope>
</reference>
<dbReference type="Proteomes" id="UP000694423">
    <property type="component" value="Unplaced"/>
</dbReference>
<gene>
    <name evidence="3" type="primary">LRRN4CL</name>
</gene>
<feature type="compositionally biased region" description="Gly residues" evidence="1">
    <location>
        <begin position="71"/>
        <end position="81"/>
    </location>
</feature>
<dbReference type="AlphaFoldDB" id="A0A8C4J7X5"/>
<dbReference type="InterPro" id="IPR013783">
    <property type="entry name" value="Ig-like_fold"/>
</dbReference>
<feature type="region of interest" description="Disordered" evidence="1">
    <location>
        <begin position="161"/>
        <end position="196"/>
    </location>
</feature>
<proteinExistence type="predicted"/>
<feature type="compositionally biased region" description="Pro residues" evidence="1">
    <location>
        <begin position="1"/>
        <end position="11"/>
    </location>
</feature>
<feature type="region of interest" description="Disordered" evidence="1">
    <location>
        <begin position="71"/>
        <end position="136"/>
    </location>
</feature>
<feature type="region of interest" description="Disordered" evidence="1">
    <location>
        <begin position="1"/>
        <end position="31"/>
    </location>
</feature>
<dbReference type="Pfam" id="PF00041">
    <property type="entry name" value="fn3"/>
    <property type="match status" value="1"/>
</dbReference>
<sequence length="361" mass="35086">MPSLPLGPAPAPAAAGQHRSAASAHPPTLGLGSCSGKPLCGALGSGAPREAEPAPVVILAAGLLSLPLKGAGSGGMDGAETGGSRPAPAAQGQPRQMCQPLGRQGLGRDASRRDGNCPYKEDGLLQPPVAGPAAAPRSSLLGMRSAQPGIKCAAAAVGAGVAPGGSREPGAVPAARLTTGHRRSSRAPTDSDPAMPSLPLSSIGLLLLLVPGGTPASRGGSPPLSPPAAEGSAAGPLLCDYQRCRHLQPPCAELRSSDGSCLCPGLSGPGVPPEPPELAAVVLTAAGASLRWCAPASVVLEYRVLVGAPGQPPAPGPALPPSFRAAALGGLRPDTPYVLCVVAHNGAGASPTPPPGVPGGP</sequence>
<dbReference type="InterPro" id="IPR036116">
    <property type="entry name" value="FN3_sf"/>
</dbReference>
<organism evidence="3 4">
    <name type="scientific">Dromaius novaehollandiae</name>
    <name type="common">Emu</name>
    <dbReference type="NCBI Taxonomy" id="8790"/>
    <lineage>
        <taxon>Eukaryota</taxon>
        <taxon>Metazoa</taxon>
        <taxon>Chordata</taxon>
        <taxon>Craniata</taxon>
        <taxon>Vertebrata</taxon>
        <taxon>Euteleostomi</taxon>
        <taxon>Archelosauria</taxon>
        <taxon>Archosauria</taxon>
        <taxon>Dinosauria</taxon>
        <taxon>Saurischia</taxon>
        <taxon>Theropoda</taxon>
        <taxon>Coelurosauria</taxon>
        <taxon>Aves</taxon>
        <taxon>Palaeognathae</taxon>
        <taxon>Casuariiformes</taxon>
        <taxon>Dromaiidae</taxon>
        <taxon>Dromaius</taxon>
    </lineage>
</organism>
<feature type="domain" description="Fibronectin type-III" evidence="2">
    <location>
        <begin position="272"/>
        <end position="361"/>
    </location>
</feature>
<evidence type="ECO:0000313" key="4">
    <source>
        <dbReference type="Proteomes" id="UP000694423"/>
    </source>
</evidence>